<evidence type="ECO:0000259" key="10">
    <source>
        <dbReference type="Pfam" id="PF05697"/>
    </source>
</evidence>
<comment type="subcellular location">
    <subcellularLocation>
        <location evidence="2">Cytoplasm</location>
    </subcellularLocation>
</comment>
<dbReference type="EMBL" id="LCPW01000008">
    <property type="protein sequence ID" value="KKW05778.1"/>
    <property type="molecule type" value="Genomic_DNA"/>
</dbReference>
<dbReference type="GO" id="GO:0043335">
    <property type="term" value="P:protein unfolding"/>
    <property type="evidence" value="ECO:0007669"/>
    <property type="project" value="TreeGrafter"/>
</dbReference>
<feature type="domain" description="Trigger factor ribosome-binding bacterial" evidence="10">
    <location>
        <begin position="8"/>
        <end position="128"/>
    </location>
</feature>
<dbReference type="PANTHER" id="PTHR30560">
    <property type="entry name" value="TRIGGER FACTOR CHAPERONE AND PEPTIDYL-PROLYL CIS/TRANS ISOMERASE"/>
    <property type="match status" value="1"/>
</dbReference>
<evidence type="ECO:0000256" key="5">
    <source>
        <dbReference type="ARBA" id="ARBA00016902"/>
    </source>
</evidence>
<dbReference type="EC" id="5.2.1.8" evidence="4"/>
<evidence type="ECO:0000256" key="2">
    <source>
        <dbReference type="ARBA" id="ARBA00004496"/>
    </source>
</evidence>
<dbReference type="GO" id="GO:0005737">
    <property type="term" value="C:cytoplasm"/>
    <property type="evidence" value="ECO:0007669"/>
    <property type="project" value="UniProtKB-SubCell"/>
</dbReference>
<dbReference type="GO" id="GO:0003755">
    <property type="term" value="F:peptidyl-prolyl cis-trans isomerase activity"/>
    <property type="evidence" value="ECO:0007669"/>
    <property type="project" value="UniProtKB-KW"/>
</dbReference>
<dbReference type="GO" id="GO:0015031">
    <property type="term" value="P:protein transport"/>
    <property type="evidence" value="ECO:0007669"/>
    <property type="project" value="InterPro"/>
</dbReference>
<dbReference type="SUPFAM" id="SSF102735">
    <property type="entry name" value="Trigger factor ribosome-binding domain"/>
    <property type="match status" value="1"/>
</dbReference>
<dbReference type="STRING" id="1618342.UY40_C0008G0005"/>
<evidence type="ECO:0000256" key="6">
    <source>
        <dbReference type="ARBA" id="ARBA00023110"/>
    </source>
</evidence>
<organism evidence="12 13">
    <name type="scientific">candidate division CPR1 bacterium GW2011_GWC1_49_13</name>
    <dbReference type="NCBI Taxonomy" id="1618342"/>
    <lineage>
        <taxon>Bacteria</taxon>
        <taxon>candidate division CPR1</taxon>
    </lineage>
</organism>
<dbReference type="Pfam" id="PF05697">
    <property type="entry name" value="Trigger_N"/>
    <property type="match status" value="1"/>
</dbReference>
<dbReference type="InterPro" id="IPR005215">
    <property type="entry name" value="Trig_fac"/>
</dbReference>
<evidence type="ECO:0000313" key="13">
    <source>
        <dbReference type="Proteomes" id="UP000034119"/>
    </source>
</evidence>
<dbReference type="AlphaFoldDB" id="A0A0G1VGU7"/>
<keyword evidence="6" id="KW-0697">Rotamase</keyword>
<dbReference type="SUPFAM" id="SSF109998">
    <property type="entry name" value="Triger factor/SurA peptide-binding domain-like"/>
    <property type="match status" value="1"/>
</dbReference>
<evidence type="ECO:0000256" key="8">
    <source>
        <dbReference type="ARBA" id="ARBA00023235"/>
    </source>
</evidence>
<reference evidence="12 13" key="1">
    <citation type="journal article" date="2015" name="Nature">
        <title>rRNA introns, odd ribosomes, and small enigmatic genomes across a large radiation of phyla.</title>
        <authorList>
            <person name="Brown C.T."/>
            <person name="Hug L.A."/>
            <person name="Thomas B.C."/>
            <person name="Sharon I."/>
            <person name="Castelle C.J."/>
            <person name="Singh A."/>
            <person name="Wilkins M.J."/>
            <person name="Williams K.H."/>
            <person name="Banfield J.F."/>
        </authorList>
    </citation>
    <scope>NUCLEOTIDE SEQUENCE [LARGE SCALE GENOMIC DNA]</scope>
</reference>
<evidence type="ECO:0000259" key="11">
    <source>
        <dbReference type="Pfam" id="PF05698"/>
    </source>
</evidence>
<dbReference type="Gene3D" id="1.10.3120.10">
    <property type="entry name" value="Trigger factor, C-terminal domain"/>
    <property type="match status" value="1"/>
</dbReference>
<dbReference type="GO" id="GO:0051083">
    <property type="term" value="P:'de novo' cotranslational protein folding"/>
    <property type="evidence" value="ECO:0007669"/>
    <property type="project" value="TreeGrafter"/>
</dbReference>
<dbReference type="InterPro" id="IPR036611">
    <property type="entry name" value="Trigger_fac_ribosome-bd_sf"/>
</dbReference>
<dbReference type="InterPro" id="IPR037041">
    <property type="entry name" value="Trigger_fac_C_sf"/>
</dbReference>
<accession>A0A0G1VGU7</accession>
<keyword evidence="7" id="KW-0143">Chaperone</keyword>
<dbReference type="PANTHER" id="PTHR30560:SF3">
    <property type="entry name" value="TRIGGER FACTOR-LIKE PROTEIN TIG, CHLOROPLASTIC"/>
    <property type="match status" value="1"/>
</dbReference>
<dbReference type="InterPro" id="IPR027304">
    <property type="entry name" value="Trigger_fact/SurA_dom_sf"/>
</dbReference>
<name>A0A0G1VGU7_9BACT</name>
<protein>
    <recommendedName>
        <fullName evidence="5">Trigger factor</fullName>
        <ecNumber evidence="4">5.2.1.8</ecNumber>
    </recommendedName>
    <alternativeName>
        <fullName evidence="9">PPIase</fullName>
    </alternativeName>
</protein>
<keyword evidence="8" id="KW-0413">Isomerase</keyword>
<evidence type="ECO:0000256" key="9">
    <source>
        <dbReference type="ARBA" id="ARBA00029986"/>
    </source>
</evidence>
<gene>
    <name evidence="12" type="ORF">UY40_C0008G0005</name>
</gene>
<comment type="catalytic activity">
    <reaction evidence="1">
        <text>[protein]-peptidylproline (omega=180) = [protein]-peptidylproline (omega=0)</text>
        <dbReference type="Rhea" id="RHEA:16237"/>
        <dbReference type="Rhea" id="RHEA-COMP:10747"/>
        <dbReference type="Rhea" id="RHEA-COMP:10748"/>
        <dbReference type="ChEBI" id="CHEBI:83833"/>
        <dbReference type="ChEBI" id="CHEBI:83834"/>
        <dbReference type="EC" id="5.2.1.8"/>
    </reaction>
</comment>
<comment type="caution">
    <text evidence="12">The sequence shown here is derived from an EMBL/GenBank/DDBJ whole genome shotgun (WGS) entry which is preliminary data.</text>
</comment>
<dbReference type="InterPro" id="IPR008881">
    <property type="entry name" value="Trigger_fac_ribosome-bd_bac"/>
</dbReference>
<evidence type="ECO:0000256" key="7">
    <source>
        <dbReference type="ARBA" id="ARBA00023186"/>
    </source>
</evidence>
<proteinExistence type="inferred from homology"/>
<dbReference type="Pfam" id="PF05698">
    <property type="entry name" value="Trigger_C"/>
    <property type="match status" value="1"/>
</dbReference>
<dbReference type="Proteomes" id="UP000034119">
    <property type="component" value="Unassembled WGS sequence"/>
</dbReference>
<evidence type="ECO:0000256" key="3">
    <source>
        <dbReference type="ARBA" id="ARBA00005464"/>
    </source>
</evidence>
<evidence type="ECO:0000256" key="4">
    <source>
        <dbReference type="ARBA" id="ARBA00013194"/>
    </source>
</evidence>
<evidence type="ECO:0000313" key="12">
    <source>
        <dbReference type="EMBL" id="KKW05778.1"/>
    </source>
</evidence>
<feature type="domain" description="Trigger factor C-terminal" evidence="11">
    <location>
        <begin position="154"/>
        <end position="282"/>
    </location>
</feature>
<dbReference type="GO" id="GO:0044183">
    <property type="term" value="F:protein folding chaperone"/>
    <property type="evidence" value="ECO:0007669"/>
    <property type="project" value="TreeGrafter"/>
</dbReference>
<comment type="similarity">
    <text evidence="3">Belongs to the FKBP-type PPIase family. Tig subfamily.</text>
</comment>
<sequence>MAEVEKKEIIKREGSQVTLTITVPKKDVSQAFQEIKKRAVGEVKVSGFRPGKAPTDLAEKQLNEEALAQDLFQEVVPLAYARVVSQEKLKPIIPPQITVKEYGRDQDLVFEATTAEAPKVSLGDYKKAVSKLKGSALVGPDGKPLSKDGEVTAAQALESLRGSVKIEIPHILVDYEVQRMLSSLIDQVRSLGMTIEQYLTSQGKKAEDLQKEYHEIAERNLKDEFILREVAETEGVKVEEKEISDAIEAAPDEKTKLQLGEDRGRAYLEDVLKKRKVIENLLKLTGKKS</sequence>
<dbReference type="Gene3D" id="3.30.70.1050">
    <property type="entry name" value="Trigger factor ribosome-binding domain"/>
    <property type="match status" value="1"/>
</dbReference>
<dbReference type="InterPro" id="IPR008880">
    <property type="entry name" value="Trigger_fac_C"/>
</dbReference>
<dbReference type="GO" id="GO:0043022">
    <property type="term" value="F:ribosome binding"/>
    <property type="evidence" value="ECO:0007669"/>
    <property type="project" value="TreeGrafter"/>
</dbReference>
<evidence type="ECO:0000256" key="1">
    <source>
        <dbReference type="ARBA" id="ARBA00000971"/>
    </source>
</evidence>